<dbReference type="EMBL" id="AP018203">
    <property type="protein sequence ID" value="BAY55890.1"/>
    <property type="molecule type" value="Genomic_DNA"/>
</dbReference>
<reference evidence="1 2" key="1">
    <citation type="submission" date="2017-06" db="EMBL/GenBank/DDBJ databases">
        <title>Genome sequencing of cyanobaciteial culture collection at National Institute for Environmental Studies (NIES).</title>
        <authorList>
            <person name="Hirose Y."/>
            <person name="Shimura Y."/>
            <person name="Fujisawa T."/>
            <person name="Nakamura Y."/>
            <person name="Kawachi M."/>
        </authorList>
    </citation>
    <scope>NUCLEOTIDE SEQUENCE [LARGE SCALE GENOMIC DNA]</scope>
    <source>
        <strain evidence="1 2">NIES-2135</strain>
    </source>
</reference>
<accession>A0A1Z4JGP5</accession>
<evidence type="ECO:0000313" key="1">
    <source>
        <dbReference type="EMBL" id="BAY55890.1"/>
    </source>
</evidence>
<proteinExistence type="predicted"/>
<sequence length="186" mass="21039">MSFYTPEGLRTIALLIDDTIAKKLYSQNSLAELVGVAGNTIKGIRRNRTNIDEVHYKPDPDILLALAPLLIDPRSGKPFESEEFLRIARGQVVLDPALYVEADAPFVAEIKRWMQLHGKDELAFARESKIPVRKFRELLQGRFPTLFELMQLGAYMFEDQDPAPLAKLLGIDLNAPIDKLKPRKPI</sequence>
<dbReference type="AlphaFoldDB" id="A0A1Z4JGP5"/>
<protein>
    <submittedName>
        <fullName evidence="1">Uncharacterized protein</fullName>
    </submittedName>
</protein>
<keyword evidence="2" id="KW-1185">Reference proteome</keyword>
<evidence type="ECO:0000313" key="2">
    <source>
        <dbReference type="Proteomes" id="UP000217895"/>
    </source>
</evidence>
<dbReference type="Proteomes" id="UP000217895">
    <property type="component" value="Chromosome"/>
</dbReference>
<name>A0A1Z4JGP5_LEPBY</name>
<organism evidence="1 2">
    <name type="scientific">Leptolyngbya boryana NIES-2135</name>
    <dbReference type="NCBI Taxonomy" id="1973484"/>
    <lineage>
        <taxon>Bacteria</taxon>
        <taxon>Bacillati</taxon>
        <taxon>Cyanobacteriota</taxon>
        <taxon>Cyanophyceae</taxon>
        <taxon>Leptolyngbyales</taxon>
        <taxon>Leptolyngbyaceae</taxon>
        <taxon>Leptolyngbya group</taxon>
        <taxon>Leptolyngbya</taxon>
    </lineage>
</organism>
<gene>
    <name evidence="1" type="ORF">NIES2135_27150</name>
</gene>